<dbReference type="AlphaFoldDB" id="A0A2S3VGT0"/>
<dbReference type="PANTHER" id="PTHR30451:SF5">
    <property type="entry name" value="SLR0019 PROTEIN"/>
    <property type="match status" value="1"/>
</dbReference>
<sequence length="840" mass="91718">MFSMTPIAGALALFICAGALAGESKPANKSVSLLQQAEGLPAEFHEFFFDVPLAVRVEVDRQFLGEAMILLTRDERVTLINFTDTRNSDLSSSERDEWAAFMTQGAALGACNSGCPRQLQSVHYSLEDSMVSLVTANAERDPQARLFHDQPEGGSHGMIVRNQLNVSGGQQQNIAGRYGVEAAASLGNWTNTFNAQLSRMSGMDTGIKHAVHELHTQRELEGRFIRAGYFTPSAQGLTRSVRTIGRGPDTVMGLMYGSSDSLAIDNANPSLYPITVTANRQAMVEIYRNGVLINSQQVASGLQTLDTRPLPGGIYEVEVRLVEDGQVITTTSELIYKPNNWRNPENRWRYNLFAGRESKLLSNWQERDDGDLTAGAAFNFLLHPRVVLGLSARQVKEQMQLGTSADWTVGEKTSLYTSLSQTKGEGTGMEVQGVHRYNGGSVVLRHQRSWLDTRNTYEVLPDGTHIRQRNTYNGQTSNTSLSVNQRLNSKSSLSAQVSQSQGYNEGLGIDLSWTRNAQLFGNSADWRVAVFDRPGTVGTADQRNRGIDISLRMALGSDGHQVTGSVGQRTSRDGGRDPNASVTYRRDLKDHVLQSVSATVSRDVYGTGQAGTADFKTDQVSGSMHAQRSSYNGQISGGLNLDSTLAVSGKKLVLSSQVSTGEAGMIVDVESDLDDIELRADDFAGTHATLRPGRNFIPVSAYKNGTVNFDFKGTDVPAAAIQPARTTYHLNKGGVDYRQVRILKTVTVMGRLLDASGKPLKGHHVINHASRGVSEVDGFFSMELSENSPTLEVRHDSQLLCQFRLDPASQRRENDVLMVGDLRCHPDTLAEAAYKSEKAS</sequence>
<gene>
    <name evidence="6" type="ORF">B0D71_28690</name>
</gene>
<organism evidence="6 7">
    <name type="scientific">Pseudomonas laurylsulfativorans</name>
    <dbReference type="NCBI Taxonomy" id="1943631"/>
    <lineage>
        <taxon>Bacteria</taxon>
        <taxon>Pseudomonadati</taxon>
        <taxon>Pseudomonadota</taxon>
        <taxon>Gammaproteobacteria</taxon>
        <taxon>Pseudomonadales</taxon>
        <taxon>Pseudomonadaceae</taxon>
        <taxon>Pseudomonas</taxon>
    </lineage>
</organism>
<feature type="domain" description="Pilus assembly protein E-set like" evidence="5">
    <location>
        <begin position="272"/>
        <end position="337"/>
    </location>
</feature>
<feature type="compositionally biased region" description="Polar residues" evidence="2">
    <location>
        <begin position="560"/>
        <end position="569"/>
    </location>
</feature>
<dbReference type="InterPro" id="IPR032636">
    <property type="entry name" value="Pilus_assem_E-set-like_dom"/>
</dbReference>
<accession>A0A2S3VGT0</accession>
<dbReference type="Pfam" id="PF15976">
    <property type="entry name" value="CooC_C"/>
    <property type="match status" value="1"/>
</dbReference>
<dbReference type="RefSeq" id="WP_103397796.1">
    <property type="nucleotide sequence ID" value="NZ_MUJK01000017.1"/>
</dbReference>
<dbReference type="InterPro" id="IPR000015">
    <property type="entry name" value="Fimb_usher"/>
</dbReference>
<evidence type="ECO:0000259" key="4">
    <source>
        <dbReference type="Pfam" id="PF15976"/>
    </source>
</evidence>
<dbReference type="GO" id="GO:0009297">
    <property type="term" value="P:pilus assembly"/>
    <property type="evidence" value="ECO:0007669"/>
    <property type="project" value="InterPro"/>
</dbReference>
<keyword evidence="1 3" id="KW-0732">Signal</keyword>
<dbReference type="GO" id="GO:0015473">
    <property type="term" value="F:fimbrial usher porin activity"/>
    <property type="evidence" value="ECO:0007669"/>
    <property type="project" value="InterPro"/>
</dbReference>
<keyword evidence="7" id="KW-1185">Reference proteome</keyword>
<proteinExistence type="predicted"/>
<name>A0A2S3VGT0_9PSED</name>
<protein>
    <submittedName>
        <fullName evidence="6">Pilus assembly protein PapC</fullName>
    </submittedName>
</protein>
<dbReference type="Proteomes" id="UP000237440">
    <property type="component" value="Unassembled WGS sequence"/>
</dbReference>
<dbReference type="Pfam" id="PF16967">
    <property type="entry name" value="TcfC"/>
    <property type="match status" value="1"/>
</dbReference>
<feature type="region of interest" description="Disordered" evidence="2">
    <location>
        <begin position="558"/>
        <end position="582"/>
    </location>
</feature>
<evidence type="ECO:0000256" key="2">
    <source>
        <dbReference type="SAM" id="MobiDB-lite"/>
    </source>
</evidence>
<dbReference type="PANTHER" id="PTHR30451">
    <property type="entry name" value="OUTER MEMBRANE USHER PROTEIN"/>
    <property type="match status" value="1"/>
</dbReference>
<evidence type="ECO:0000256" key="1">
    <source>
        <dbReference type="ARBA" id="ARBA00022729"/>
    </source>
</evidence>
<feature type="domain" description="Pilus assembly protein C-terminal" evidence="4">
    <location>
        <begin position="730"/>
        <end position="824"/>
    </location>
</feature>
<feature type="signal peptide" evidence="3">
    <location>
        <begin position="1"/>
        <end position="21"/>
    </location>
</feature>
<dbReference type="EMBL" id="MUJK01000017">
    <property type="protein sequence ID" value="POF38879.1"/>
    <property type="molecule type" value="Genomic_DNA"/>
</dbReference>
<comment type="caution">
    <text evidence="6">The sequence shown here is derived from an EMBL/GenBank/DDBJ whole genome shotgun (WGS) entry which is preliminary data.</text>
</comment>
<dbReference type="OrthoDB" id="6730090at2"/>
<evidence type="ECO:0000313" key="7">
    <source>
        <dbReference type="Proteomes" id="UP000237440"/>
    </source>
</evidence>
<evidence type="ECO:0000313" key="6">
    <source>
        <dbReference type="EMBL" id="POF38879.1"/>
    </source>
</evidence>
<evidence type="ECO:0000259" key="5">
    <source>
        <dbReference type="Pfam" id="PF16967"/>
    </source>
</evidence>
<feature type="chain" id="PRO_5015609499" evidence="3">
    <location>
        <begin position="22"/>
        <end position="840"/>
    </location>
</feature>
<dbReference type="GO" id="GO:0009279">
    <property type="term" value="C:cell outer membrane"/>
    <property type="evidence" value="ECO:0007669"/>
    <property type="project" value="TreeGrafter"/>
</dbReference>
<dbReference type="InterPro" id="IPR031917">
    <property type="entry name" value="Pilus_assem_C"/>
</dbReference>
<reference evidence="7" key="1">
    <citation type="submission" date="2017-02" db="EMBL/GenBank/DDBJ databases">
        <authorList>
            <person name="Furmanczyk E.M."/>
        </authorList>
    </citation>
    <scope>NUCLEOTIDE SEQUENCE [LARGE SCALE GENOMIC DNA]</scope>
    <source>
        <strain evidence="7">AP3_22</strain>
    </source>
</reference>
<evidence type="ECO:0000256" key="3">
    <source>
        <dbReference type="SAM" id="SignalP"/>
    </source>
</evidence>